<organism evidence="11 12">
    <name type="scientific">Rhodopseudomonas telluris</name>
    <dbReference type="NCBI Taxonomy" id="644215"/>
    <lineage>
        <taxon>Bacteria</taxon>
        <taxon>Pseudomonadati</taxon>
        <taxon>Pseudomonadota</taxon>
        <taxon>Alphaproteobacteria</taxon>
        <taxon>Hyphomicrobiales</taxon>
        <taxon>Nitrobacteraceae</taxon>
        <taxon>Rhodopseudomonas</taxon>
    </lineage>
</organism>
<evidence type="ECO:0000256" key="2">
    <source>
        <dbReference type="ARBA" id="ARBA00022543"/>
    </source>
</evidence>
<dbReference type="Pfam" id="PF08446">
    <property type="entry name" value="PAS_2"/>
    <property type="match status" value="1"/>
</dbReference>
<dbReference type="SUPFAM" id="SSF55781">
    <property type="entry name" value="GAF domain-like"/>
    <property type="match status" value="2"/>
</dbReference>
<dbReference type="Pfam" id="PF02518">
    <property type="entry name" value="HATPase_c"/>
    <property type="match status" value="1"/>
</dbReference>
<keyword evidence="2" id="KW-0600">Photoreceptor protein</keyword>
<protein>
    <submittedName>
        <fullName evidence="11">GAF domain-containing protein</fullName>
    </submittedName>
</protein>
<reference evidence="11 12" key="1">
    <citation type="submission" date="2024-09" db="EMBL/GenBank/DDBJ databases">
        <authorList>
            <person name="Sun Q."/>
            <person name="Mori K."/>
        </authorList>
    </citation>
    <scope>NUCLEOTIDE SEQUENCE [LARGE SCALE GENOMIC DNA]</scope>
    <source>
        <strain evidence="11 12">KCTC 23279</strain>
    </source>
</reference>
<evidence type="ECO:0000256" key="3">
    <source>
        <dbReference type="ARBA" id="ARBA00022606"/>
    </source>
</evidence>
<dbReference type="EMBL" id="JBHLWM010000005">
    <property type="protein sequence ID" value="MFC0241730.1"/>
    <property type="molecule type" value="Genomic_DNA"/>
</dbReference>
<dbReference type="InterPro" id="IPR043150">
    <property type="entry name" value="Phytochrome_PHY_sf"/>
</dbReference>
<dbReference type="Gene3D" id="1.20.5.1930">
    <property type="match status" value="1"/>
</dbReference>
<proteinExistence type="inferred from homology"/>
<dbReference type="InterPro" id="IPR003018">
    <property type="entry name" value="GAF"/>
</dbReference>
<feature type="domain" description="Phytochrome chromophore attachment site" evidence="9">
    <location>
        <begin position="155"/>
        <end position="313"/>
    </location>
</feature>
<dbReference type="InterPro" id="IPR003594">
    <property type="entry name" value="HATPase_dom"/>
</dbReference>
<dbReference type="SUPFAM" id="SSF55874">
    <property type="entry name" value="ATPase domain of HSP90 chaperone/DNA topoisomerase II/histidine kinase"/>
    <property type="match status" value="1"/>
</dbReference>
<dbReference type="SMART" id="SM00065">
    <property type="entry name" value="GAF"/>
    <property type="match status" value="1"/>
</dbReference>
<evidence type="ECO:0000313" key="11">
    <source>
        <dbReference type="EMBL" id="MFC0241730.1"/>
    </source>
</evidence>
<dbReference type="InterPro" id="IPR005467">
    <property type="entry name" value="His_kinase_dom"/>
</dbReference>
<gene>
    <name evidence="11" type="ORF">ACFFJ6_14675</name>
</gene>
<keyword evidence="8" id="KW-0675">Receptor</keyword>
<evidence type="ECO:0000256" key="8">
    <source>
        <dbReference type="ARBA" id="ARBA00023170"/>
    </source>
</evidence>
<evidence type="ECO:0000256" key="5">
    <source>
        <dbReference type="ARBA" id="ARBA00022777"/>
    </source>
</evidence>
<dbReference type="Gene3D" id="3.30.450.20">
    <property type="entry name" value="PAS domain"/>
    <property type="match status" value="1"/>
</dbReference>
<accession>A0ABV6EU37</accession>
<dbReference type="InterPro" id="IPR013654">
    <property type="entry name" value="PAS_2"/>
</dbReference>
<dbReference type="InterPro" id="IPR011712">
    <property type="entry name" value="Sig_transdc_His_kin_sub3_dim/P"/>
</dbReference>
<dbReference type="Gene3D" id="3.30.450.40">
    <property type="match status" value="1"/>
</dbReference>
<dbReference type="InterPro" id="IPR016132">
    <property type="entry name" value="Phyto_chromo_attachment"/>
</dbReference>
<evidence type="ECO:0000256" key="1">
    <source>
        <dbReference type="ARBA" id="ARBA00006402"/>
    </source>
</evidence>
<dbReference type="Gene3D" id="3.30.565.10">
    <property type="entry name" value="Histidine kinase-like ATPase, C-terminal domain"/>
    <property type="match status" value="1"/>
</dbReference>
<sequence>MRSGIDNIAEMEVENFGSSGQTGCDREAIHLPGSIQPHGALLALAAEDLQVIHAAGDTTPLFGVPAARLPGTSVATLLSAEQIGKIRALLGPDRKLDRPLHAFTLNSSNAAAVDVVVHQASGLLVLEFDPRREAAPDNSLALVQSMIRHVQRAEGTHAFCQAVVDEVRAVTGFERVMVYRFGADGSGEVIAESRDANVESFLGLRYPESDIPKQARALYLSNWIRAIPDARYAPAPIVPAVNPRTSQPLDLSQSVIRSVSPVHRLYLAHMGVVASMSLSLILHGKLWGLIACHHGSPRYLPYRMREACELFAEMASSQFESKIATEQLEARLRSTRIHEELVTRMSQESDLAEGLIRFHPNLLDFIPGTGVGLWIDGQFTGLGVTPDAAQTEALIGWLSDTSNEGIFHTDCLPLIYDAAKAYADRASGLLALSLSKSPRDYVLWFRPEVVRTVTWAGNPHKPVGVGPDGELLTPRRSFAAWQESVRLHAEPWLGSEIEAAHRLRLSLLEVVLRRIDGIARERKSARLLQEQLMRQVEFGLRRSQDVAQTLQEETRRRVSVEADLSQVLRRTVEDQEAERLRIARELHDTLGQSLTLLQLGFETLGQAAPDNAELQDRVAGMKTLTADIGRQVNRLAWEIRPTALDDLGIQTAIQHLLDAWSEKAQVQFDLHMTLGDRRLPAAIETTLYRVLQEALTNIVRHAAATHVGVILRLTDQQATMVVEDDGRGFVNPDADRPPERLGLLGIRERLTLVGGSLEIESAPGKGTALFARIPL</sequence>
<evidence type="ECO:0000259" key="10">
    <source>
        <dbReference type="PROSITE" id="PS50109"/>
    </source>
</evidence>
<comment type="caution">
    <text evidence="11">The sequence shown here is derived from an EMBL/GenBank/DDBJ whole genome shotgun (WGS) entry which is preliminary data.</text>
</comment>
<feature type="domain" description="Histidine kinase" evidence="10">
    <location>
        <begin position="581"/>
        <end position="775"/>
    </location>
</feature>
<evidence type="ECO:0000256" key="4">
    <source>
        <dbReference type="ARBA" id="ARBA00022679"/>
    </source>
</evidence>
<dbReference type="SMART" id="SM00387">
    <property type="entry name" value="HATPase_c"/>
    <property type="match status" value="1"/>
</dbReference>
<dbReference type="Pfam" id="PF01590">
    <property type="entry name" value="GAF"/>
    <property type="match status" value="1"/>
</dbReference>
<dbReference type="InterPro" id="IPR013515">
    <property type="entry name" value="Phytochrome_cen-reg"/>
</dbReference>
<dbReference type="Proteomes" id="UP001589775">
    <property type="component" value="Unassembled WGS sequence"/>
</dbReference>
<dbReference type="InterPro" id="IPR050482">
    <property type="entry name" value="Sensor_HK_TwoCompSys"/>
</dbReference>
<dbReference type="PANTHER" id="PTHR24421">
    <property type="entry name" value="NITRATE/NITRITE SENSOR PROTEIN NARX-RELATED"/>
    <property type="match status" value="1"/>
</dbReference>
<dbReference type="InterPro" id="IPR001294">
    <property type="entry name" value="Phytochrome"/>
</dbReference>
<dbReference type="Pfam" id="PF07730">
    <property type="entry name" value="HisKA_3"/>
    <property type="match status" value="1"/>
</dbReference>
<evidence type="ECO:0000313" key="12">
    <source>
        <dbReference type="Proteomes" id="UP001589775"/>
    </source>
</evidence>
<dbReference type="CDD" id="cd16917">
    <property type="entry name" value="HATPase_UhpB-NarQ-NarX-like"/>
    <property type="match status" value="1"/>
</dbReference>
<dbReference type="PROSITE" id="PS50109">
    <property type="entry name" value="HIS_KIN"/>
    <property type="match status" value="1"/>
</dbReference>
<dbReference type="RefSeq" id="WP_378388925.1">
    <property type="nucleotide sequence ID" value="NZ_JBHLWM010000005.1"/>
</dbReference>
<keyword evidence="3" id="KW-0716">Sensory transduction</keyword>
<dbReference type="Pfam" id="PF00360">
    <property type="entry name" value="PHY"/>
    <property type="match status" value="1"/>
</dbReference>
<dbReference type="SUPFAM" id="SSF55785">
    <property type="entry name" value="PYP-like sensor domain (PAS domain)"/>
    <property type="match status" value="1"/>
</dbReference>
<keyword evidence="12" id="KW-1185">Reference proteome</keyword>
<name>A0ABV6EU37_9BRAD</name>
<dbReference type="InterPro" id="IPR029016">
    <property type="entry name" value="GAF-like_dom_sf"/>
</dbReference>
<comment type="similarity">
    <text evidence="1">In the N-terminal section; belongs to the phytochrome family.</text>
</comment>
<evidence type="ECO:0000256" key="7">
    <source>
        <dbReference type="ARBA" id="ARBA00023012"/>
    </source>
</evidence>
<evidence type="ECO:0000256" key="6">
    <source>
        <dbReference type="ARBA" id="ARBA00022991"/>
    </source>
</evidence>
<keyword evidence="4" id="KW-0808">Transferase</keyword>
<evidence type="ECO:0000259" key="9">
    <source>
        <dbReference type="PROSITE" id="PS50046"/>
    </source>
</evidence>
<dbReference type="Gene3D" id="3.30.450.270">
    <property type="match status" value="1"/>
</dbReference>
<dbReference type="InterPro" id="IPR035965">
    <property type="entry name" value="PAS-like_dom_sf"/>
</dbReference>
<dbReference type="PRINTS" id="PR01033">
    <property type="entry name" value="PHYTOCHROME"/>
</dbReference>
<dbReference type="InterPro" id="IPR036890">
    <property type="entry name" value="HATPase_C_sf"/>
</dbReference>
<dbReference type="PROSITE" id="PS50046">
    <property type="entry name" value="PHYTOCHROME_2"/>
    <property type="match status" value="1"/>
</dbReference>
<keyword evidence="7" id="KW-0902">Two-component regulatory system</keyword>
<keyword evidence="5" id="KW-0418">Kinase</keyword>
<keyword evidence="6" id="KW-0157">Chromophore</keyword>